<comment type="pathway">
    <text evidence="2 13">Cofactor biosynthesis; NAD(+) biosynthesis; iminoaspartate from L-aspartate (oxidase route): step 1/1.</text>
</comment>
<dbReference type="SUPFAM" id="SSF56425">
    <property type="entry name" value="Succinate dehydrogenase/fumarate reductase flavoprotein, catalytic domain"/>
    <property type="match status" value="1"/>
</dbReference>
<evidence type="ECO:0000256" key="7">
    <source>
        <dbReference type="ARBA" id="ARBA00022642"/>
    </source>
</evidence>
<dbReference type="GO" id="GO:0033765">
    <property type="term" value="F:steroid dehydrogenase activity, acting on the CH-CH group of donors"/>
    <property type="evidence" value="ECO:0007669"/>
    <property type="project" value="UniProtKB-ARBA"/>
</dbReference>
<reference evidence="16 17" key="1">
    <citation type="submission" date="2017-05" db="EMBL/GenBank/DDBJ databases">
        <authorList>
            <person name="Varghese N."/>
            <person name="Submissions S."/>
        </authorList>
    </citation>
    <scope>NUCLEOTIDE SEQUENCE [LARGE SCALE GENOMIC DNA]</scope>
    <source>
        <strain evidence="16 17">DSM 45474</strain>
    </source>
</reference>
<dbReference type="PIRSF" id="PIRSF000171">
    <property type="entry name" value="SDHA_APRA_LASPO"/>
    <property type="match status" value="1"/>
</dbReference>
<evidence type="ECO:0000313" key="17">
    <source>
        <dbReference type="Proteomes" id="UP000315636"/>
    </source>
</evidence>
<evidence type="ECO:0000256" key="12">
    <source>
        <dbReference type="PIRSR" id="PIRSR000171-1"/>
    </source>
</evidence>
<organism evidence="16 17">
    <name type="scientific">Melghirimyces algeriensis</name>
    <dbReference type="NCBI Taxonomy" id="910412"/>
    <lineage>
        <taxon>Bacteria</taxon>
        <taxon>Bacillati</taxon>
        <taxon>Bacillota</taxon>
        <taxon>Bacilli</taxon>
        <taxon>Bacillales</taxon>
        <taxon>Thermoactinomycetaceae</taxon>
        <taxon>Melghirimyces</taxon>
    </lineage>
</organism>
<dbReference type="InterPro" id="IPR037099">
    <property type="entry name" value="Fum_R/Succ_DH_flav-like_C_sf"/>
</dbReference>
<dbReference type="Pfam" id="PF00890">
    <property type="entry name" value="FAD_binding_2"/>
    <property type="match status" value="1"/>
</dbReference>
<dbReference type="InterPro" id="IPR015939">
    <property type="entry name" value="Fum_Rdtase/Succ_DH_flav-like_C"/>
</dbReference>
<evidence type="ECO:0000256" key="13">
    <source>
        <dbReference type="RuleBase" id="RU362049"/>
    </source>
</evidence>
<dbReference type="NCBIfam" id="NF005701">
    <property type="entry name" value="PRK07512.1"/>
    <property type="match status" value="1"/>
</dbReference>
<dbReference type="Gene3D" id="3.50.50.60">
    <property type="entry name" value="FAD/NAD(P)-binding domain"/>
    <property type="match status" value="1"/>
</dbReference>
<evidence type="ECO:0000256" key="6">
    <source>
        <dbReference type="ARBA" id="ARBA00022630"/>
    </source>
</evidence>
<dbReference type="InterPro" id="IPR005288">
    <property type="entry name" value="NadB"/>
</dbReference>
<dbReference type="UniPathway" id="UPA00253">
    <property type="reaction ID" value="UER00326"/>
</dbReference>
<evidence type="ECO:0000256" key="10">
    <source>
        <dbReference type="ARBA" id="ARBA00048305"/>
    </source>
</evidence>
<dbReference type="NCBIfam" id="TIGR00551">
    <property type="entry name" value="nadB"/>
    <property type="match status" value="1"/>
</dbReference>
<evidence type="ECO:0000256" key="11">
    <source>
        <dbReference type="NCBIfam" id="TIGR00551"/>
    </source>
</evidence>
<keyword evidence="6 13" id="KW-0285">Flavoprotein</keyword>
<comment type="cofactor">
    <cofactor evidence="1 13">
        <name>FAD</name>
        <dbReference type="ChEBI" id="CHEBI:57692"/>
    </cofactor>
</comment>
<keyword evidence="7 13" id="KW-0662">Pyridine nucleotide biosynthesis</keyword>
<comment type="catalytic activity">
    <reaction evidence="10">
        <text>L-aspartate + O2 = iminosuccinate + H2O2</text>
        <dbReference type="Rhea" id="RHEA:25876"/>
        <dbReference type="ChEBI" id="CHEBI:15379"/>
        <dbReference type="ChEBI" id="CHEBI:16240"/>
        <dbReference type="ChEBI" id="CHEBI:29991"/>
        <dbReference type="ChEBI" id="CHEBI:77875"/>
        <dbReference type="EC" id="1.4.3.16"/>
    </reaction>
    <physiologicalReaction direction="left-to-right" evidence="10">
        <dbReference type="Rhea" id="RHEA:25877"/>
    </physiologicalReaction>
</comment>
<evidence type="ECO:0000259" key="15">
    <source>
        <dbReference type="Pfam" id="PF02910"/>
    </source>
</evidence>
<dbReference type="SUPFAM" id="SSF51905">
    <property type="entry name" value="FAD/NAD(P)-binding domain"/>
    <property type="match status" value="1"/>
</dbReference>
<dbReference type="PRINTS" id="PR00368">
    <property type="entry name" value="FADPNR"/>
</dbReference>
<feature type="domain" description="Fumarate reductase/succinate dehydrogenase flavoprotein-like C-terminal" evidence="15">
    <location>
        <begin position="419"/>
        <end position="488"/>
    </location>
</feature>
<dbReference type="EC" id="1.4.3.16" evidence="4 11"/>
<evidence type="ECO:0000259" key="14">
    <source>
        <dbReference type="Pfam" id="PF00890"/>
    </source>
</evidence>
<keyword evidence="9 13" id="KW-0560">Oxidoreductase</keyword>
<evidence type="ECO:0000256" key="5">
    <source>
        <dbReference type="ARBA" id="ARBA00021901"/>
    </source>
</evidence>
<comment type="subcellular location">
    <subcellularLocation>
        <location evidence="13">Cytoplasm</location>
    </subcellularLocation>
</comment>
<dbReference type="PANTHER" id="PTHR42716">
    <property type="entry name" value="L-ASPARTATE OXIDASE"/>
    <property type="match status" value="1"/>
</dbReference>
<protein>
    <recommendedName>
        <fullName evidence="5 11">L-aspartate oxidase</fullName>
        <ecNumber evidence="4 11">1.4.3.16</ecNumber>
    </recommendedName>
</protein>
<dbReference type="Gene3D" id="3.90.700.10">
    <property type="entry name" value="Succinate dehydrogenase/fumarate reductase flavoprotein, catalytic domain"/>
    <property type="match status" value="1"/>
</dbReference>
<dbReference type="Proteomes" id="UP000315636">
    <property type="component" value="Unassembled WGS sequence"/>
</dbReference>
<dbReference type="InterPro" id="IPR003953">
    <property type="entry name" value="FAD-dep_OxRdtase_2_FAD-bd"/>
</dbReference>
<comment type="similarity">
    <text evidence="3 13">Belongs to the FAD-dependent oxidoreductase 2 family. NadB subfamily.</text>
</comment>
<dbReference type="GO" id="GO:0008734">
    <property type="term" value="F:L-aspartate oxidase activity"/>
    <property type="evidence" value="ECO:0007669"/>
    <property type="project" value="UniProtKB-UniRule"/>
</dbReference>
<dbReference type="OrthoDB" id="9806724at2"/>
<dbReference type="SUPFAM" id="SSF46977">
    <property type="entry name" value="Succinate dehydrogenase/fumarate reductase flavoprotein C-terminal domain"/>
    <property type="match status" value="1"/>
</dbReference>
<name>A0A521EP66_9BACL</name>
<evidence type="ECO:0000313" key="16">
    <source>
        <dbReference type="EMBL" id="SMO85705.1"/>
    </source>
</evidence>
<evidence type="ECO:0000256" key="8">
    <source>
        <dbReference type="ARBA" id="ARBA00022827"/>
    </source>
</evidence>
<evidence type="ECO:0000256" key="9">
    <source>
        <dbReference type="ARBA" id="ARBA00023002"/>
    </source>
</evidence>
<evidence type="ECO:0000256" key="1">
    <source>
        <dbReference type="ARBA" id="ARBA00001974"/>
    </source>
</evidence>
<feature type="active site" description="Proton acceptor" evidence="12">
    <location>
        <position position="274"/>
    </location>
</feature>
<evidence type="ECO:0000256" key="4">
    <source>
        <dbReference type="ARBA" id="ARBA00012173"/>
    </source>
</evidence>
<dbReference type="GO" id="GO:0005737">
    <property type="term" value="C:cytoplasm"/>
    <property type="evidence" value="ECO:0007669"/>
    <property type="project" value="UniProtKB-SubCell"/>
</dbReference>
<sequence>MKQLATDFVVVGSGLAGLQTAWQLAQYGEVLLFTGAEEEAGNSFRAQGGIAAAVGKEDSPDLHREDTLRTGAGMCNEHAVDVLVKEGPHVVEGLYKLGIPFDRTETGWALGREGSHSVSRILHASGDATGAVMVQTLLEHIRKHSRIQILAHTRVTDLVAEEGECYGVLATNGQEDMVCSARAVVLATGGCGQVFRYTTNDPMITGDGLAMAYRAGAVLRDMEFIQFHPTALAVEQNPMFLISEAVRGEGGILINDDGEAFMERYHDWKDLAPRDVVARAIYQEMQEGRKVFLDGRRLQCTFSERFPTIYAHCLANGIDPERDPIPVTPVAHFLMGGIQTDTFGRSTVHRLFAVGEVACTGVHGANRLASNSLLEGVVFARRVAEAAQSLSPQKHSSLPTVDLNRCKREQNQSLEVCTIRQLMWEYAGIIRDRDGLMYALDALKAIGKDLSKRDCIGQNMITVSQIILESALYRRESRGGHYRRDYPIERKIWGNRRTWVRRGEPVESVAFEKISM</sequence>
<dbReference type="AlphaFoldDB" id="A0A521EP66"/>
<keyword evidence="8 13" id="KW-0274">FAD</keyword>
<dbReference type="GO" id="GO:0034628">
    <property type="term" value="P:'de novo' NAD+ biosynthetic process from L-aspartate"/>
    <property type="evidence" value="ECO:0007669"/>
    <property type="project" value="TreeGrafter"/>
</dbReference>
<keyword evidence="17" id="KW-1185">Reference proteome</keyword>
<proteinExistence type="inferred from homology"/>
<comment type="function">
    <text evidence="13">Catalyzes the oxidation of L-aspartate to iminoaspartate.</text>
</comment>
<dbReference type="FunFam" id="3.90.700.10:FF:000002">
    <property type="entry name" value="L-aspartate oxidase"/>
    <property type="match status" value="1"/>
</dbReference>
<evidence type="ECO:0000256" key="3">
    <source>
        <dbReference type="ARBA" id="ARBA00008562"/>
    </source>
</evidence>
<dbReference type="InterPro" id="IPR036188">
    <property type="entry name" value="FAD/NAD-bd_sf"/>
</dbReference>
<gene>
    <name evidence="16" type="ORF">SAMN06264849_11044</name>
</gene>
<dbReference type="InterPro" id="IPR027477">
    <property type="entry name" value="Succ_DH/fumarate_Rdtase_cat_sf"/>
</dbReference>
<evidence type="ECO:0000256" key="2">
    <source>
        <dbReference type="ARBA" id="ARBA00004950"/>
    </source>
</evidence>
<feature type="domain" description="FAD-dependent oxidoreductase 2 FAD-binding" evidence="14">
    <location>
        <begin position="7"/>
        <end position="373"/>
    </location>
</feature>
<dbReference type="PANTHER" id="PTHR42716:SF2">
    <property type="entry name" value="L-ASPARTATE OXIDASE, CHLOROPLASTIC"/>
    <property type="match status" value="1"/>
</dbReference>
<dbReference type="RefSeq" id="WP_142506328.1">
    <property type="nucleotide sequence ID" value="NZ_FXTI01000010.1"/>
</dbReference>
<dbReference type="EMBL" id="FXTI01000010">
    <property type="protein sequence ID" value="SMO85705.1"/>
    <property type="molecule type" value="Genomic_DNA"/>
</dbReference>
<dbReference type="Gene3D" id="1.20.58.100">
    <property type="entry name" value="Fumarate reductase/succinate dehydrogenase flavoprotein-like, C-terminal domain"/>
    <property type="match status" value="1"/>
</dbReference>
<dbReference type="Pfam" id="PF02910">
    <property type="entry name" value="Succ_DH_flav_C"/>
    <property type="match status" value="1"/>
</dbReference>
<accession>A0A521EP66</accession>